<organism evidence="1 2">
    <name type="scientific">Iris pallida</name>
    <name type="common">Sweet iris</name>
    <dbReference type="NCBI Taxonomy" id="29817"/>
    <lineage>
        <taxon>Eukaryota</taxon>
        <taxon>Viridiplantae</taxon>
        <taxon>Streptophyta</taxon>
        <taxon>Embryophyta</taxon>
        <taxon>Tracheophyta</taxon>
        <taxon>Spermatophyta</taxon>
        <taxon>Magnoliopsida</taxon>
        <taxon>Liliopsida</taxon>
        <taxon>Asparagales</taxon>
        <taxon>Iridaceae</taxon>
        <taxon>Iridoideae</taxon>
        <taxon>Irideae</taxon>
        <taxon>Iris</taxon>
    </lineage>
</organism>
<evidence type="ECO:0000313" key="1">
    <source>
        <dbReference type="EMBL" id="KAJ6837484.1"/>
    </source>
</evidence>
<dbReference type="Proteomes" id="UP001140949">
    <property type="component" value="Unassembled WGS sequence"/>
</dbReference>
<sequence>MDLPSLSLDGSSDNIHIAGFNGSGLGLASAARHRGAVQPLQR</sequence>
<keyword evidence="2" id="KW-1185">Reference proteome</keyword>
<reference evidence="1" key="2">
    <citation type="submission" date="2023-04" db="EMBL/GenBank/DDBJ databases">
        <authorList>
            <person name="Bruccoleri R.E."/>
            <person name="Oakeley E.J."/>
            <person name="Faust A.-M."/>
            <person name="Dessus-Babus S."/>
            <person name="Altorfer M."/>
            <person name="Burckhardt D."/>
            <person name="Oertli M."/>
            <person name="Naumann U."/>
            <person name="Petersen F."/>
            <person name="Wong J."/>
        </authorList>
    </citation>
    <scope>NUCLEOTIDE SEQUENCE</scope>
    <source>
        <strain evidence="1">GSM-AAB239-AS_SAM_17_03QT</strain>
        <tissue evidence="1">Leaf</tissue>
    </source>
</reference>
<comment type="caution">
    <text evidence="1">The sequence shown here is derived from an EMBL/GenBank/DDBJ whole genome shotgun (WGS) entry which is preliminary data.</text>
</comment>
<evidence type="ECO:0000313" key="2">
    <source>
        <dbReference type="Proteomes" id="UP001140949"/>
    </source>
</evidence>
<protein>
    <submittedName>
        <fullName evidence="1">Uncharacterized protein</fullName>
    </submittedName>
</protein>
<reference evidence="1" key="1">
    <citation type="journal article" date="2023" name="GigaByte">
        <title>Genome assembly of the bearded iris, Iris pallida Lam.</title>
        <authorList>
            <person name="Bruccoleri R.E."/>
            <person name="Oakeley E.J."/>
            <person name="Faust A.M.E."/>
            <person name="Altorfer M."/>
            <person name="Dessus-Babus S."/>
            <person name="Burckhardt D."/>
            <person name="Oertli M."/>
            <person name="Naumann U."/>
            <person name="Petersen F."/>
            <person name="Wong J."/>
        </authorList>
    </citation>
    <scope>NUCLEOTIDE SEQUENCE</scope>
    <source>
        <strain evidence="1">GSM-AAB239-AS_SAM_17_03QT</strain>
    </source>
</reference>
<dbReference type="EMBL" id="JANAVB010011397">
    <property type="protein sequence ID" value="KAJ6837484.1"/>
    <property type="molecule type" value="Genomic_DNA"/>
</dbReference>
<proteinExistence type="predicted"/>
<gene>
    <name evidence="1" type="ORF">M6B38_121065</name>
</gene>
<accession>A0AAX6H9T6</accession>
<name>A0AAX6H9T6_IRIPA</name>
<dbReference type="AlphaFoldDB" id="A0AAX6H9T6"/>